<accession>A0A1J1HY01</accession>
<reference evidence="8 9" key="1">
    <citation type="submission" date="2015-04" db="EMBL/GenBank/DDBJ databases">
        <authorList>
            <person name="Syromyatnikov M.Y."/>
            <person name="Popov V.N."/>
        </authorList>
    </citation>
    <scope>NUCLEOTIDE SEQUENCE [LARGE SCALE GENOMIC DNA]</scope>
</reference>
<dbReference type="PANTHER" id="PTHR31634:SF2">
    <property type="entry name" value="BLOC-1-RELATED COMPLEX SUBUNIT 5"/>
    <property type="match status" value="1"/>
</dbReference>
<feature type="compositionally biased region" description="Polar residues" evidence="7">
    <location>
        <begin position="41"/>
        <end position="52"/>
    </location>
</feature>
<evidence type="ECO:0000256" key="6">
    <source>
        <dbReference type="ARBA" id="ARBA00023288"/>
    </source>
</evidence>
<comment type="subcellular location">
    <subcellularLocation>
        <location evidence="1">Lysosome membrane</location>
        <topology evidence="1">Lipid-anchor</topology>
        <orientation evidence="1">Cytoplasmic side</orientation>
    </subcellularLocation>
</comment>
<name>A0A1J1HY01_9DIPT</name>
<evidence type="ECO:0000256" key="2">
    <source>
        <dbReference type="ARBA" id="ARBA00010235"/>
    </source>
</evidence>
<evidence type="ECO:0000256" key="4">
    <source>
        <dbReference type="ARBA" id="ARBA00023136"/>
    </source>
</evidence>
<keyword evidence="5" id="KW-0458">Lysosome</keyword>
<evidence type="ECO:0000313" key="9">
    <source>
        <dbReference type="Proteomes" id="UP000183832"/>
    </source>
</evidence>
<dbReference type="OrthoDB" id="10035640at2759"/>
<dbReference type="Pfam" id="PF10158">
    <property type="entry name" value="LOH1CR12"/>
    <property type="match status" value="1"/>
</dbReference>
<feature type="compositionally biased region" description="Pro residues" evidence="7">
    <location>
        <begin position="57"/>
        <end position="68"/>
    </location>
</feature>
<dbReference type="InterPro" id="IPR018780">
    <property type="entry name" value="TBORCS5"/>
</dbReference>
<dbReference type="GO" id="GO:0072384">
    <property type="term" value="P:organelle transport along microtubule"/>
    <property type="evidence" value="ECO:0007669"/>
    <property type="project" value="TreeGrafter"/>
</dbReference>
<evidence type="ECO:0000256" key="5">
    <source>
        <dbReference type="ARBA" id="ARBA00023228"/>
    </source>
</evidence>
<sequence>MGSEQSQHQAAQISAVNAITCSNQRPALADASRLQRGYTIADSTNDSLNSSPLVDKSPPPLDSRPVSPPMSVCSDSDLPPYISYTNKPIGDSPKLRNKGQKINKVRPAVNLRRQSTSPGVTKRITSASSTLIVVNKGTLSKEVAIEKDPDILRLQSIPMFLPVMRGTLSLPAMRDPEVLERLQPNHVLNMCTRLQCHYNLSATKIAQDQNVINTKIKEVDQDIAKLLVKMTERQKQCATYAEAFSRVRQISQQLSRCNTLLNQNIELMESLNNELDVDERLEPFVWTTN</sequence>
<dbReference type="STRING" id="568069.A0A1J1HY01"/>
<keyword evidence="4" id="KW-0472">Membrane</keyword>
<organism evidence="8 9">
    <name type="scientific">Clunio marinus</name>
    <dbReference type="NCBI Taxonomy" id="568069"/>
    <lineage>
        <taxon>Eukaryota</taxon>
        <taxon>Metazoa</taxon>
        <taxon>Ecdysozoa</taxon>
        <taxon>Arthropoda</taxon>
        <taxon>Hexapoda</taxon>
        <taxon>Insecta</taxon>
        <taxon>Pterygota</taxon>
        <taxon>Neoptera</taxon>
        <taxon>Endopterygota</taxon>
        <taxon>Diptera</taxon>
        <taxon>Nematocera</taxon>
        <taxon>Chironomoidea</taxon>
        <taxon>Chironomidae</taxon>
        <taxon>Clunio</taxon>
    </lineage>
</organism>
<dbReference type="GO" id="GO:1903744">
    <property type="term" value="P:positive regulation of anterograde synaptic vesicle transport"/>
    <property type="evidence" value="ECO:0007669"/>
    <property type="project" value="TreeGrafter"/>
</dbReference>
<dbReference type="Proteomes" id="UP000183832">
    <property type="component" value="Unassembled WGS sequence"/>
</dbReference>
<evidence type="ECO:0000256" key="1">
    <source>
        <dbReference type="ARBA" id="ARBA00004122"/>
    </source>
</evidence>
<gene>
    <name evidence="8" type="ORF">CLUMA_CG006001</name>
</gene>
<keyword evidence="9" id="KW-1185">Reference proteome</keyword>
<dbReference type="GO" id="GO:0099078">
    <property type="term" value="C:BORC complex"/>
    <property type="evidence" value="ECO:0007669"/>
    <property type="project" value="TreeGrafter"/>
</dbReference>
<dbReference type="AlphaFoldDB" id="A0A1J1HY01"/>
<dbReference type="PANTHER" id="PTHR31634">
    <property type="entry name" value="BLOC-1-RELATED COMPLEX SUBUNIT 5"/>
    <property type="match status" value="1"/>
</dbReference>
<dbReference type="GO" id="GO:0032418">
    <property type="term" value="P:lysosome localization"/>
    <property type="evidence" value="ECO:0007669"/>
    <property type="project" value="InterPro"/>
</dbReference>
<protein>
    <recommendedName>
        <fullName evidence="3">BLOC-1-related complex subunit 5</fullName>
    </recommendedName>
</protein>
<dbReference type="GO" id="GO:0098574">
    <property type="term" value="C:cytoplasmic side of lysosomal membrane"/>
    <property type="evidence" value="ECO:0007669"/>
    <property type="project" value="TreeGrafter"/>
</dbReference>
<evidence type="ECO:0000256" key="7">
    <source>
        <dbReference type="SAM" id="MobiDB-lite"/>
    </source>
</evidence>
<evidence type="ECO:0000313" key="8">
    <source>
        <dbReference type="EMBL" id="CRK92434.1"/>
    </source>
</evidence>
<dbReference type="CDD" id="cd22789">
    <property type="entry name" value="BORCS5-like"/>
    <property type="match status" value="1"/>
</dbReference>
<keyword evidence="6" id="KW-0449">Lipoprotein</keyword>
<comment type="similarity">
    <text evidence="2">Belongs to the BORCS5 family.</text>
</comment>
<proteinExistence type="inferred from homology"/>
<feature type="region of interest" description="Disordered" evidence="7">
    <location>
        <begin position="40"/>
        <end position="69"/>
    </location>
</feature>
<dbReference type="EMBL" id="CVRI01000028">
    <property type="protein sequence ID" value="CRK92434.1"/>
    <property type="molecule type" value="Genomic_DNA"/>
</dbReference>
<evidence type="ECO:0000256" key="3">
    <source>
        <dbReference type="ARBA" id="ARBA00022300"/>
    </source>
</evidence>
<dbReference type="GO" id="GO:0030672">
    <property type="term" value="C:synaptic vesicle membrane"/>
    <property type="evidence" value="ECO:0007669"/>
    <property type="project" value="TreeGrafter"/>
</dbReference>